<feature type="signal peptide" evidence="2">
    <location>
        <begin position="1"/>
        <end position="26"/>
    </location>
</feature>
<dbReference type="KEGG" id="qsa:O6P43_020603"/>
<proteinExistence type="predicted"/>
<evidence type="ECO:0000256" key="1">
    <source>
        <dbReference type="SAM" id="MobiDB-lite"/>
    </source>
</evidence>
<keyword evidence="4" id="KW-1185">Reference proteome</keyword>
<dbReference type="EMBL" id="JARAOO010000008">
    <property type="protein sequence ID" value="KAJ7960113.1"/>
    <property type="molecule type" value="Genomic_DNA"/>
</dbReference>
<reference evidence="3" key="1">
    <citation type="journal article" date="2023" name="Science">
        <title>Elucidation of the pathway for biosynthesis of saponin adjuvants from the soapbark tree.</title>
        <authorList>
            <person name="Reed J."/>
            <person name="Orme A."/>
            <person name="El-Demerdash A."/>
            <person name="Owen C."/>
            <person name="Martin L.B.B."/>
            <person name="Misra R.C."/>
            <person name="Kikuchi S."/>
            <person name="Rejzek M."/>
            <person name="Martin A.C."/>
            <person name="Harkess A."/>
            <person name="Leebens-Mack J."/>
            <person name="Louveau T."/>
            <person name="Stephenson M.J."/>
            <person name="Osbourn A."/>
        </authorList>
    </citation>
    <scope>NUCLEOTIDE SEQUENCE</scope>
    <source>
        <strain evidence="3">S10</strain>
    </source>
</reference>
<name>A0AAD7LLD9_QUISA</name>
<feature type="compositionally biased region" description="Pro residues" evidence="1">
    <location>
        <begin position="109"/>
        <end position="118"/>
    </location>
</feature>
<dbReference type="AlphaFoldDB" id="A0AAD7LLD9"/>
<evidence type="ECO:0000313" key="4">
    <source>
        <dbReference type="Proteomes" id="UP001163823"/>
    </source>
</evidence>
<feature type="chain" id="PRO_5042180837" evidence="2">
    <location>
        <begin position="27"/>
        <end position="137"/>
    </location>
</feature>
<dbReference type="Proteomes" id="UP001163823">
    <property type="component" value="Chromosome 8"/>
</dbReference>
<sequence>MSMVQRFNQAIHSLIIFAMTLVNVTAFPHDVVLPDRQAAPYNYSPPSFQQGLCANSCLPLPPPPPPQTNSTQCPPVFPPPPPPSLSTQMPPPPPPPPPSPTTNTTQCPPVLPPPPPPLLIKADAATTTTNEFSTTFI</sequence>
<feature type="region of interest" description="Disordered" evidence="1">
    <location>
        <begin position="58"/>
        <end position="121"/>
    </location>
</feature>
<feature type="compositionally biased region" description="Pro residues" evidence="1">
    <location>
        <begin position="75"/>
        <end position="100"/>
    </location>
</feature>
<evidence type="ECO:0000256" key="2">
    <source>
        <dbReference type="SAM" id="SignalP"/>
    </source>
</evidence>
<protein>
    <submittedName>
        <fullName evidence="3">Uncharacterized protein</fullName>
    </submittedName>
</protein>
<gene>
    <name evidence="3" type="ORF">O6P43_020603</name>
</gene>
<evidence type="ECO:0000313" key="3">
    <source>
        <dbReference type="EMBL" id="KAJ7960113.1"/>
    </source>
</evidence>
<organism evidence="3 4">
    <name type="scientific">Quillaja saponaria</name>
    <name type="common">Soap bark tree</name>
    <dbReference type="NCBI Taxonomy" id="32244"/>
    <lineage>
        <taxon>Eukaryota</taxon>
        <taxon>Viridiplantae</taxon>
        <taxon>Streptophyta</taxon>
        <taxon>Embryophyta</taxon>
        <taxon>Tracheophyta</taxon>
        <taxon>Spermatophyta</taxon>
        <taxon>Magnoliopsida</taxon>
        <taxon>eudicotyledons</taxon>
        <taxon>Gunneridae</taxon>
        <taxon>Pentapetalae</taxon>
        <taxon>rosids</taxon>
        <taxon>fabids</taxon>
        <taxon>Fabales</taxon>
        <taxon>Quillajaceae</taxon>
        <taxon>Quillaja</taxon>
    </lineage>
</organism>
<keyword evidence="2" id="KW-0732">Signal</keyword>
<accession>A0AAD7LLD9</accession>
<comment type="caution">
    <text evidence="3">The sequence shown here is derived from an EMBL/GenBank/DDBJ whole genome shotgun (WGS) entry which is preliminary data.</text>
</comment>